<evidence type="ECO:0000313" key="2">
    <source>
        <dbReference type="Proteomes" id="UP000198571"/>
    </source>
</evidence>
<dbReference type="Proteomes" id="UP000198571">
    <property type="component" value="Unassembled WGS sequence"/>
</dbReference>
<protein>
    <submittedName>
        <fullName evidence="1">Uncharacterized protein</fullName>
    </submittedName>
</protein>
<keyword evidence="2" id="KW-1185">Reference proteome</keyword>
<sequence>MGTDRNSIEQAREANFTKLKTYLKENGTRLSRKEFAAVLFAINGMTIYNSRKKDAVGKASDKYGIPKSFIKKFIDSMGIKSSRARQAQKEFAIFHKIGIYKHRKKVEDET</sequence>
<evidence type="ECO:0000313" key="1">
    <source>
        <dbReference type="EMBL" id="SES41474.1"/>
    </source>
</evidence>
<dbReference type="AlphaFoldDB" id="A0A1H9X5R8"/>
<dbReference type="RefSeq" id="WP_093055959.1">
    <property type="nucleotide sequence ID" value="NZ_FOGT01000026.1"/>
</dbReference>
<organism evidence="1 2">
    <name type="scientific">Salipaludibacillus aurantiacus</name>
    <dbReference type="NCBI Taxonomy" id="1601833"/>
    <lineage>
        <taxon>Bacteria</taxon>
        <taxon>Bacillati</taxon>
        <taxon>Bacillota</taxon>
        <taxon>Bacilli</taxon>
        <taxon>Bacillales</taxon>
        <taxon>Bacillaceae</taxon>
    </lineage>
</organism>
<gene>
    <name evidence="1" type="ORF">SAMN05518684_12611</name>
</gene>
<dbReference type="EMBL" id="FOGT01000026">
    <property type="protein sequence ID" value="SES41474.1"/>
    <property type="molecule type" value="Genomic_DNA"/>
</dbReference>
<reference evidence="2" key="1">
    <citation type="submission" date="2016-10" db="EMBL/GenBank/DDBJ databases">
        <authorList>
            <person name="Varghese N."/>
            <person name="Submissions S."/>
        </authorList>
    </citation>
    <scope>NUCLEOTIDE SEQUENCE [LARGE SCALE GENOMIC DNA]</scope>
    <source>
        <strain evidence="2">S9</strain>
    </source>
</reference>
<name>A0A1H9X5R8_9BACI</name>
<accession>A0A1H9X5R8</accession>
<proteinExistence type="predicted"/>